<dbReference type="InterPro" id="IPR017459">
    <property type="entry name" value="Glycosyl_Trfase_fam3_N_dom"/>
</dbReference>
<gene>
    <name evidence="6" type="ORF">DL240_17000</name>
</gene>
<dbReference type="Gene3D" id="3.40.1030.10">
    <property type="entry name" value="Nucleoside phosphorylase/phosphoribosyltransferase catalytic domain"/>
    <property type="match status" value="1"/>
</dbReference>
<dbReference type="SUPFAM" id="SSF52418">
    <property type="entry name" value="Nucleoside phosphorylase/phosphoribosyltransferase catalytic domain"/>
    <property type="match status" value="1"/>
</dbReference>
<evidence type="ECO:0000256" key="3">
    <source>
        <dbReference type="ARBA" id="ARBA00022676"/>
    </source>
</evidence>
<dbReference type="GO" id="GO:0004645">
    <property type="term" value="F:1,4-alpha-oligoglucan phosphorylase activity"/>
    <property type="evidence" value="ECO:0007669"/>
    <property type="project" value="InterPro"/>
</dbReference>
<dbReference type="NCBIfam" id="TIGR02644">
    <property type="entry name" value="Y_phosphoryl"/>
    <property type="match status" value="1"/>
</dbReference>
<dbReference type="Gene3D" id="3.90.1170.30">
    <property type="entry name" value="Pyrimidine nucleoside phosphorylase-like, C-terminal domain"/>
    <property type="match status" value="1"/>
</dbReference>
<dbReference type="PANTHER" id="PTHR10515">
    <property type="entry name" value="THYMIDINE PHOSPHORYLASE"/>
    <property type="match status" value="1"/>
</dbReference>
<dbReference type="InterPro" id="IPR035902">
    <property type="entry name" value="Nuc_phospho_transferase"/>
</dbReference>
<reference evidence="6 7" key="1">
    <citation type="submission" date="2018-05" db="EMBL/GenBank/DDBJ databases">
        <title>Lujinxingia marina gen. nov. sp. nov., a new facultative anaerobic member of the class Deltaproteobacteria, and proposal of Lujinxingaceae fam. nov.</title>
        <authorList>
            <person name="Li C.-M."/>
        </authorList>
    </citation>
    <scope>NUCLEOTIDE SEQUENCE [LARGE SCALE GENOMIC DNA]</scope>
    <source>
        <strain evidence="6 7">B210</strain>
    </source>
</reference>
<name>A0A328C430_9DELT</name>
<dbReference type="EMBL" id="QHKO01000010">
    <property type="protein sequence ID" value="RAL20497.1"/>
    <property type="molecule type" value="Genomic_DNA"/>
</dbReference>
<comment type="caution">
    <text evidence="6">The sequence shown here is derived from an EMBL/GenBank/DDBJ whole genome shotgun (WGS) entry which is preliminary data.</text>
</comment>
<dbReference type="OrthoDB" id="9763887at2"/>
<keyword evidence="7" id="KW-1185">Reference proteome</keyword>
<dbReference type="NCBIfam" id="NF004490">
    <property type="entry name" value="PRK05820.1"/>
    <property type="match status" value="1"/>
</dbReference>
<dbReference type="InterPro" id="IPR000312">
    <property type="entry name" value="Glycosyl_Trfase_fam3"/>
</dbReference>
<dbReference type="GO" id="GO:0009032">
    <property type="term" value="F:thymidine phosphorylase activity"/>
    <property type="evidence" value="ECO:0007669"/>
    <property type="project" value="TreeGrafter"/>
</dbReference>
<dbReference type="GO" id="GO:0006206">
    <property type="term" value="P:pyrimidine nucleobase metabolic process"/>
    <property type="evidence" value="ECO:0007669"/>
    <property type="project" value="InterPro"/>
</dbReference>
<evidence type="ECO:0000256" key="1">
    <source>
        <dbReference type="ARBA" id="ARBA00006915"/>
    </source>
</evidence>
<evidence type="ECO:0000256" key="2">
    <source>
        <dbReference type="ARBA" id="ARBA00011738"/>
    </source>
</evidence>
<dbReference type="SUPFAM" id="SSF54680">
    <property type="entry name" value="Pyrimidine nucleoside phosphorylase C-terminal domain"/>
    <property type="match status" value="1"/>
</dbReference>
<dbReference type="InterPro" id="IPR000053">
    <property type="entry name" value="Thymidine/pyrmidine_PPase"/>
</dbReference>
<dbReference type="InterPro" id="IPR036320">
    <property type="entry name" value="Glycosyl_Trfase_fam3_N_dom_sf"/>
</dbReference>
<dbReference type="Pfam" id="PF00591">
    <property type="entry name" value="Glycos_transf_3"/>
    <property type="match status" value="1"/>
</dbReference>
<dbReference type="RefSeq" id="WP_111731093.1">
    <property type="nucleotide sequence ID" value="NZ_QHKO01000010.1"/>
</dbReference>
<evidence type="ECO:0000313" key="7">
    <source>
        <dbReference type="Proteomes" id="UP000249169"/>
    </source>
</evidence>
<dbReference type="SMART" id="SM00941">
    <property type="entry name" value="PYNP_C"/>
    <property type="match status" value="1"/>
</dbReference>
<organism evidence="6 7">
    <name type="scientific">Lujinxingia litoralis</name>
    <dbReference type="NCBI Taxonomy" id="2211119"/>
    <lineage>
        <taxon>Bacteria</taxon>
        <taxon>Deltaproteobacteria</taxon>
        <taxon>Bradymonadales</taxon>
        <taxon>Lujinxingiaceae</taxon>
        <taxon>Lujinxingia</taxon>
    </lineage>
</organism>
<comment type="subunit">
    <text evidence="2">Homodimer.</text>
</comment>
<sequence>MRFVELIRKKRQGGELTKEELQRLVDAYTRGEVPDYQMSAFLMAVYFQSMTSAELSAWTGAMLHSGEVLDLSTVDGAKVDKHSTGGVGDKVSLILAPLAAAAGLKVPMISGRGLGHTGGTLDKLESIPGFDVNQSVERFLELVDTLGLGLIGQTGEIAPADKKLYALRDVTATVECIPLIASSIMSKKLAEGIDALVLDVKVGSGAFMKSMDRARELAQTMIGIGKAMDRPVRALITDMDQPLGLTIGNSLEVIESIETLRGEGPQDLTDLTVELVLEMLDVAGKVTDREASRNHLVELLHDGTALSVFEKIIEAQGGDASICADPSRLPLAKNTTVLEAWESGHISRIQAESVGIAAMELGAGRRRKEDDIDPGVGLVMEAKRGARVEKGQPLVTIYYNDDKELEKVRQMLREAIVIGEAPEDVPPLILERLS</sequence>
<dbReference type="InterPro" id="IPR018090">
    <property type="entry name" value="Pyrmidine_PPas_bac/euk"/>
</dbReference>
<accession>A0A328C430</accession>
<dbReference type="InterPro" id="IPR017872">
    <property type="entry name" value="Pyrmidine_PPase_CS"/>
</dbReference>
<feature type="domain" description="Pyrimidine nucleoside phosphorylase C-terminal" evidence="5">
    <location>
        <begin position="345"/>
        <end position="419"/>
    </location>
</feature>
<evidence type="ECO:0000256" key="4">
    <source>
        <dbReference type="ARBA" id="ARBA00022679"/>
    </source>
</evidence>
<dbReference type="Pfam" id="PF07831">
    <property type="entry name" value="PYNP_C"/>
    <property type="match status" value="1"/>
</dbReference>
<evidence type="ECO:0000259" key="5">
    <source>
        <dbReference type="SMART" id="SM00941"/>
    </source>
</evidence>
<dbReference type="GO" id="GO:0006213">
    <property type="term" value="P:pyrimidine nucleoside metabolic process"/>
    <property type="evidence" value="ECO:0007669"/>
    <property type="project" value="InterPro"/>
</dbReference>
<evidence type="ECO:0000313" key="6">
    <source>
        <dbReference type="EMBL" id="RAL20497.1"/>
    </source>
</evidence>
<keyword evidence="3" id="KW-0328">Glycosyltransferase</keyword>
<dbReference type="Proteomes" id="UP000249169">
    <property type="component" value="Unassembled WGS sequence"/>
</dbReference>
<keyword evidence="4" id="KW-0808">Transferase</keyword>
<dbReference type="Gene3D" id="1.20.970.10">
    <property type="entry name" value="Transferase, Pyrimidine Nucleoside Phosphorylase, Chain C"/>
    <property type="match status" value="1"/>
</dbReference>
<dbReference type="InterPro" id="IPR036566">
    <property type="entry name" value="PYNP-like_C_sf"/>
</dbReference>
<dbReference type="FunFam" id="3.40.1030.10:FF:000003">
    <property type="entry name" value="Pyrimidine-nucleoside phosphorylase"/>
    <property type="match status" value="1"/>
</dbReference>
<protein>
    <submittedName>
        <fullName evidence="6">Thymidine phosphorylase</fullName>
    </submittedName>
</protein>
<comment type="similarity">
    <text evidence="1">Belongs to the thymidine/pyrimidine-nucleoside phosphorylase family.</text>
</comment>
<dbReference type="SUPFAM" id="SSF47648">
    <property type="entry name" value="Nucleoside phosphorylase/phosphoribosyltransferase N-terminal domain"/>
    <property type="match status" value="1"/>
</dbReference>
<dbReference type="PANTHER" id="PTHR10515:SF0">
    <property type="entry name" value="THYMIDINE PHOSPHORYLASE"/>
    <property type="match status" value="1"/>
</dbReference>
<dbReference type="InterPro" id="IPR013102">
    <property type="entry name" value="PYNP_C"/>
</dbReference>
<dbReference type="Pfam" id="PF02885">
    <property type="entry name" value="Glycos_trans_3N"/>
    <property type="match status" value="1"/>
</dbReference>
<dbReference type="AlphaFoldDB" id="A0A328C430"/>
<dbReference type="PIRSF" id="PIRSF000478">
    <property type="entry name" value="TP_PyNP"/>
    <property type="match status" value="1"/>
</dbReference>
<proteinExistence type="inferred from homology"/>
<dbReference type="GO" id="GO:0005829">
    <property type="term" value="C:cytosol"/>
    <property type="evidence" value="ECO:0007669"/>
    <property type="project" value="TreeGrafter"/>
</dbReference>
<dbReference type="PROSITE" id="PS00647">
    <property type="entry name" value="THYMID_PHOSPHORYLASE"/>
    <property type="match status" value="1"/>
</dbReference>